<keyword evidence="2" id="KW-0418">Kinase</keyword>
<dbReference type="PROSITE" id="PS50921">
    <property type="entry name" value="ANTAR"/>
    <property type="match status" value="1"/>
</dbReference>
<evidence type="ECO:0000256" key="1">
    <source>
        <dbReference type="ARBA" id="ARBA00022679"/>
    </source>
</evidence>
<dbReference type="EMBL" id="JAUSXB010000001">
    <property type="protein sequence ID" value="MDQ0672633.1"/>
    <property type="molecule type" value="Genomic_DNA"/>
</dbReference>
<feature type="domain" description="ANTAR" evidence="6">
    <location>
        <begin position="192"/>
        <end position="253"/>
    </location>
</feature>
<dbReference type="PIRSF" id="PIRSF036625">
    <property type="entry name" value="GAF_ANTAR"/>
    <property type="match status" value="1"/>
</dbReference>
<dbReference type="SUPFAM" id="SSF52172">
    <property type="entry name" value="CheY-like"/>
    <property type="match status" value="1"/>
</dbReference>
<dbReference type="SUPFAM" id="SSF55781">
    <property type="entry name" value="GAF domain-like"/>
    <property type="match status" value="1"/>
</dbReference>
<evidence type="ECO:0000256" key="5">
    <source>
        <dbReference type="SAM" id="Coils"/>
    </source>
</evidence>
<dbReference type="InterPro" id="IPR029016">
    <property type="entry name" value="GAF-like_dom_sf"/>
</dbReference>
<dbReference type="Gene3D" id="3.30.450.40">
    <property type="match status" value="1"/>
</dbReference>
<dbReference type="Gene3D" id="1.10.10.10">
    <property type="entry name" value="Winged helix-like DNA-binding domain superfamily/Winged helix DNA-binding domain"/>
    <property type="match status" value="1"/>
</dbReference>
<evidence type="ECO:0000313" key="7">
    <source>
        <dbReference type="EMBL" id="MDQ0672633.1"/>
    </source>
</evidence>
<sequence length="268" mass="29430">MGVFTRRCLSAVEDSLRTRDGRYTPPAELQDGIASRLQDMVLETSDAEEFFQELAVFSASLLSPPNSKVHCNVTVVRRKKPVTVACSSATARVMDELQYAFGDGPCLTAMRTGTTVYVPDVSREHRWPEYIRAVAKQGVQSILGVPLRLEGESTAALNIYSSRPYGITGEDIARAELFGEQSAKTLRLELRLTRLQEAKDNLEAAMKNRTAIDIAVGVIMGQNRCSQDAAFTMLRKASNSRNAKLHDIAAGVIASISPEASLHTYFDE</sequence>
<keyword evidence="5" id="KW-0175">Coiled coil</keyword>
<evidence type="ECO:0000259" key="6">
    <source>
        <dbReference type="PROSITE" id="PS50921"/>
    </source>
</evidence>
<comment type="caution">
    <text evidence="7">The sequence shown here is derived from an EMBL/GenBank/DDBJ whole genome shotgun (WGS) entry which is preliminary data.</text>
</comment>
<dbReference type="SMART" id="SM00065">
    <property type="entry name" value="GAF"/>
    <property type="match status" value="1"/>
</dbReference>
<accession>A0ABU0PF96</accession>
<evidence type="ECO:0000313" key="8">
    <source>
        <dbReference type="Proteomes" id="UP001236806"/>
    </source>
</evidence>
<dbReference type="SMART" id="SM01012">
    <property type="entry name" value="ANTAR"/>
    <property type="match status" value="1"/>
</dbReference>
<keyword evidence="1" id="KW-0808">Transferase</keyword>
<dbReference type="InterPro" id="IPR005561">
    <property type="entry name" value="ANTAR"/>
</dbReference>
<dbReference type="InterPro" id="IPR012074">
    <property type="entry name" value="GAF_ANTAR"/>
</dbReference>
<reference evidence="7 8" key="1">
    <citation type="submission" date="2023-07" db="EMBL/GenBank/DDBJ databases">
        <title>Comparative genomics of wheat-associated soil bacteria to identify genetic determinants of phenazine resistance.</title>
        <authorList>
            <person name="Mouncey N."/>
        </authorList>
    </citation>
    <scope>NUCLEOTIDE SEQUENCE [LARGE SCALE GENOMIC DNA]</scope>
    <source>
        <strain evidence="7 8">W1I3</strain>
    </source>
</reference>
<protein>
    <submittedName>
        <fullName evidence="7">GAF domain-containing protein</fullName>
    </submittedName>
</protein>
<keyword evidence="3" id="KW-0805">Transcription regulation</keyword>
<dbReference type="Pfam" id="PF03861">
    <property type="entry name" value="ANTAR"/>
    <property type="match status" value="1"/>
</dbReference>
<evidence type="ECO:0000256" key="3">
    <source>
        <dbReference type="ARBA" id="ARBA00023015"/>
    </source>
</evidence>
<gene>
    <name evidence="7" type="ORF">QFZ36_000194</name>
</gene>
<name>A0ABU0PF96_9MICC</name>
<evidence type="ECO:0000256" key="4">
    <source>
        <dbReference type="ARBA" id="ARBA00023163"/>
    </source>
</evidence>
<dbReference type="Proteomes" id="UP001236806">
    <property type="component" value="Unassembled WGS sequence"/>
</dbReference>
<feature type="coiled-coil region" evidence="5">
    <location>
        <begin position="185"/>
        <end position="212"/>
    </location>
</feature>
<dbReference type="InterPro" id="IPR003018">
    <property type="entry name" value="GAF"/>
</dbReference>
<evidence type="ECO:0000256" key="2">
    <source>
        <dbReference type="ARBA" id="ARBA00022777"/>
    </source>
</evidence>
<keyword evidence="4" id="KW-0804">Transcription</keyword>
<proteinExistence type="predicted"/>
<dbReference type="InterPro" id="IPR011006">
    <property type="entry name" value="CheY-like_superfamily"/>
</dbReference>
<organism evidence="7 8">
    <name type="scientific">Pseudarthrobacter siccitolerans</name>
    <dbReference type="NCBI Taxonomy" id="861266"/>
    <lineage>
        <taxon>Bacteria</taxon>
        <taxon>Bacillati</taxon>
        <taxon>Actinomycetota</taxon>
        <taxon>Actinomycetes</taxon>
        <taxon>Micrococcales</taxon>
        <taxon>Micrococcaceae</taxon>
        <taxon>Pseudarthrobacter</taxon>
    </lineage>
</organism>
<keyword evidence="8" id="KW-1185">Reference proteome</keyword>
<dbReference type="InterPro" id="IPR036388">
    <property type="entry name" value="WH-like_DNA-bd_sf"/>
</dbReference>
<dbReference type="Pfam" id="PF13185">
    <property type="entry name" value="GAF_2"/>
    <property type="match status" value="1"/>
</dbReference>